<comment type="caution">
    <text evidence="1">The sequence shown here is derived from an EMBL/GenBank/DDBJ whole genome shotgun (WGS) entry which is preliminary data.</text>
</comment>
<proteinExistence type="predicted"/>
<dbReference type="EMBL" id="MU277210">
    <property type="protein sequence ID" value="KAI0061785.1"/>
    <property type="molecule type" value="Genomic_DNA"/>
</dbReference>
<organism evidence="1 2">
    <name type="scientific">Artomyces pyxidatus</name>
    <dbReference type="NCBI Taxonomy" id="48021"/>
    <lineage>
        <taxon>Eukaryota</taxon>
        <taxon>Fungi</taxon>
        <taxon>Dikarya</taxon>
        <taxon>Basidiomycota</taxon>
        <taxon>Agaricomycotina</taxon>
        <taxon>Agaricomycetes</taxon>
        <taxon>Russulales</taxon>
        <taxon>Auriscalpiaceae</taxon>
        <taxon>Artomyces</taxon>
    </lineage>
</organism>
<gene>
    <name evidence="1" type="ORF">BV25DRAFT_1838673</name>
</gene>
<sequence length="393" mass="45015">MPSQFSSRSLASATVPPIEKVLSRIESVVDLEEEADDERLLPRDILQDDVYAPRDPMPPPFDPDLAPAFIAPSLDDDLRVRASDIADGIRVKGHRHFRELQDFHELPPAHLSLRKLETMYKNRDKRSALAVLQKPSKLDSDDKAYFHLNDPMIRFIPLGSHIDLTCAVPSGLGLGAILPALDPSALTQWQLKLDVKHRHRQFRANKVMLGCDPTGSMLYVGQCKDQEVWIALKPKAKINYEKEPTHVYKRSKEPTHLSEGTYRVLMFFLAWTLHKAQVGQVQTVKYPSLDQWDTWKLNCSLMNQDNILLSPAQAERWSQKMKDLFEQWYANAPESYKAFGLEGCLVLFLSLRYGQNFDLPAGRANAAERNAWREMYNWRELQYFTFAFASTIG</sequence>
<evidence type="ECO:0000313" key="2">
    <source>
        <dbReference type="Proteomes" id="UP000814140"/>
    </source>
</evidence>
<reference evidence="1" key="2">
    <citation type="journal article" date="2022" name="New Phytol.">
        <title>Evolutionary transition to the ectomycorrhizal habit in the genomes of a hyperdiverse lineage of mushroom-forming fungi.</title>
        <authorList>
            <person name="Looney B."/>
            <person name="Miyauchi S."/>
            <person name="Morin E."/>
            <person name="Drula E."/>
            <person name="Courty P.E."/>
            <person name="Kohler A."/>
            <person name="Kuo A."/>
            <person name="LaButti K."/>
            <person name="Pangilinan J."/>
            <person name="Lipzen A."/>
            <person name="Riley R."/>
            <person name="Andreopoulos W."/>
            <person name="He G."/>
            <person name="Johnson J."/>
            <person name="Nolan M."/>
            <person name="Tritt A."/>
            <person name="Barry K.W."/>
            <person name="Grigoriev I.V."/>
            <person name="Nagy L.G."/>
            <person name="Hibbett D."/>
            <person name="Henrissat B."/>
            <person name="Matheny P.B."/>
            <person name="Labbe J."/>
            <person name="Martin F.M."/>
        </authorList>
    </citation>
    <scope>NUCLEOTIDE SEQUENCE</scope>
    <source>
        <strain evidence="1">HHB10654</strain>
    </source>
</reference>
<accession>A0ACB8T0U6</accession>
<protein>
    <submittedName>
        <fullName evidence="1">Uncharacterized protein</fullName>
    </submittedName>
</protein>
<dbReference type="Proteomes" id="UP000814140">
    <property type="component" value="Unassembled WGS sequence"/>
</dbReference>
<evidence type="ECO:0000313" key="1">
    <source>
        <dbReference type="EMBL" id="KAI0061785.1"/>
    </source>
</evidence>
<name>A0ACB8T0U6_9AGAM</name>
<reference evidence="1" key="1">
    <citation type="submission" date="2021-03" db="EMBL/GenBank/DDBJ databases">
        <authorList>
            <consortium name="DOE Joint Genome Institute"/>
            <person name="Ahrendt S."/>
            <person name="Looney B.P."/>
            <person name="Miyauchi S."/>
            <person name="Morin E."/>
            <person name="Drula E."/>
            <person name="Courty P.E."/>
            <person name="Chicoki N."/>
            <person name="Fauchery L."/>
            <person name="Kohler A."/>
            <person name="Kuo A."/>
            <person name="Labutti K."/>
            <person name="Pangilinan J."/>
            <person name="Lipzen A."/>
            <person name="Riley R."/>
            <person name="Andreopoulos W."/>
            <person name="He G."/>
            <person name="Johnson J."/>
            <person name="Barry K.W."/>
            <person name="Grigoriev I.V."/>
            <person name="Nagy L."/>
            <person name="Hibbett D."/>
            <person name="Henrissat B."/>
            <person name="Matheny P.B."/>
            <person name="Labbe J."/>
            <person name="Martin F."/>
        </authorList>
    </citation>
    <scope>NUCLEOTIDE SEQUENCE</scope>
    <source>
        <strain evidence="1">HHB10654</strain>
    </source>
</reference>
<keyword evidence="2" id="KW-1185">Reference proteome</keyword>